<dbReference type="OrthoDB" id="963379at2"/>
<dbReference type="RefSeq" id="WP_026625578.1">
    <property type="nucleotide sequence ID" value="NZ_AP028867.1"/>
</dbReference>
<dbReference type="Proteomes" id="UP000297861">
    <property type="component" value="Unassembled WGS sequence"/>
</dbReference>
<evidence type="ECO:0000256" key="1">
    <source>
        <dbReference type="SAM" id="Phobius"/>
    </source>
</evidence>
<keyword evidence="3" id="KW-1185">Reference proteome</keyword>
<protein>
    <submittedName>
        <fullName evidence="2">DUF3098 domain-containing protein</fullName>
    </submittedName>
</protein>
<dbReference type="EMBL" id="SOML01000011">
    <property type="protein sequence ID" value="TFD94205.1"/>
    <property type="molecule type" value="Genomic_DNA"/>
</dbReference>
<keyword evidence="1" id="KW-0472">Membrane</keyword>
<keyword evidence="1" id="KW-1133">Transmembrane helix</keyword>
<feature type="transmembrane region" description="Helical" evidence="1">
    <location>
        <begin position="12"/>
        <end position="31"/>
    </location>
</feature>
<dbReference type="InterPro" id="IPR021448">
    <property type="entry name" value="DUF3098"/>
</dbReference>
<keyword evidence="1" id="KW-0812">Transmembrane</keyword>
<evidence type="ECO:0000313" key="3">
    <source>
        <dbReference type="Proteomes" id="UP000297861"/>
    </source>
</evidence>
<dbReference type="Pfam" id="PF11297">
    <property type="entry name" value="DUF3098"/>
    <property type="match status" value="1"/>
</dbReference>
<name>A0A4Y8KW46_9BACT</name>
<dbReference type="STRING" id="1121485.GCA_000426485_01390"/>
<evidence type="ECO:0000313" key="2">
    <source>
        <dbReference type="EMBL" id="TFD94205.1"/>
    </source>
</evidence>
<organism evidence="2 3">
    <name type="scientific">Dysgonomonas capnocytophagoides</name>
    <dbReference type="NCBI Taxonomy" id="45254"/>
    <lineage>
        <taxon>Bacteria</taxon>
        <taxon>Pseudomonadati</taxon>
        <taxon>Bacteroidota</taxon>
        <taxon>Bacteroidia</taxon>
        <taxon>Bacteroidales</taxon>
        <taxon>Dysgonomonadaceae</taxon>
        <taxon>Dysgonomonas</taxon>
    </lineage>
</organism>
<reference evidence="2 3" key="1">
    <citation type="submission" date="2019-03" db="EMBL/GenBank/DDBJ databases">
        <title>San Antonio Military Medical Center submission to MRSN (WRAIR), pending publication.</title>
        <authorList>
            <person name="Blyth D.M."/>
            <person name="Mccarthy S.L."/>
            <person name="Schall S.E."/>
            <person name="Stam J.A."/>
            <person name="Ong A.C."/>
            <person name="Mcgann P.T."/>
        </authorList>
    </citation>
    <scope>NUCLEOTIDE SEQUENCE [LARGE SCALE GENOMIC DNA]</scope>
    <source>
        <strain evidence="2 3">MRSN571793</strain>
    </source>
</reference>
<dbReference type="AlphaFoldDB" id="A0A4Y8KW46"/>
<feature type="transmembrane region" description="Helical" evidence="1">
    <location>
        <begin position="51"/>
        <end position="71"/>
    </location>
</feature>
<comment type="caution">
    <text evidence="2">The sequence shown here is derived from an EMBL/GenBank/DDBJ whole genome shotgun (WGS) entry which is preliminary data.</text>
</comment>
<proteinExistence type="predicted"/>
<sequence>MDRKDFALGKINYIICGVAFAVILIGFFLMTGPASSIEGGFEPDIFSSRRIVVAPMACFFGFLLMIVGILYKGKKVEE</sequence>
<accession>A0A4Y8KW46</accession>
<gene>
    <name evidence="2" type="ORF">E2605_15710</name>
</gene>